<comment type="caution">
    <text evidence="5">The sequence shown here is derived from an EMBL/GenBank/DDBJ whole genome shotgun (WGS) entry which is preliminary data.</text>
</comment>
<evidence type="ECO:0000256" key="3">
    <source>
        <dbReference type="ARBA" id="ARBA00022679"/>
    </source>
</evidence>
<dbReference type="EMBL" id="JBEWLY010000007">
    <property type="protein sequence ID" value="MET1754475.1"/>
    <property type="molecule type" value="Genomic_DNA"/>
</dbReference>
<dbReference type="PANTHER" id="PTHR43685">
    <property type="entry name" value="GLYCOSYLTRANSFERASE"/>
    <property type="match status" value="1"/>
</dbReference>
<comment type="similarity">
    <text evidence="1">Belongs to the glycosyltransferase 2 family.</text>
</comment>
<evidence type="ECO:0000313" key="5">
    <source>
        <dbReference type="EMBL" id="MET1754475.1"/>
    </source>
</evidence>
<evidence type="ECO:0000313" key="6">
    <source>
        <dbReference type="Proteomes" id="UP001548713"/>
    </source>
</evidence>
<accession>A0ABV2CY11</accession>
<dbReference type="RefSeq" id="WP_353982875.1">
    <property type="nucleotide sequence ID" value="NZ_JBEWLY010000007.1"/>
</dbReference>
<dbReference type="Pfam" id="PF00535">
    <property type="entry name" value="Glycos_transf_2"/>
    <property type="match status" value="1"/>
</dbReference>
<dbReference type="EC" id="2.4.-.-" evidence="5"/>
<keyword evidence="6" id="KW-1185">Reference proteome</keyword>
<dbReference type="PANTHER" id="PTHR43685:SF5">
    <property type="entry name" value="GLYCOSYLTRANSFERASE EPSE-RELATED"/>
    <property type="match status" value="1"/>
</dbReference>
<dbReference type="InterPro" id="IPR001173">
    <property type="entry name" value="Glyco_trans_2-like"/>
</dbReference>
<keyword evidence="2 5" id="KW-0328">Glycosyltransferase</keyword>
<name>A0ABV2CY11_9SPHN</name>
<dbReference type="Proteomes" id="UP001548713">
    <property type="component" value="Unassembled WGS sequence"/>
</dbReference>
<dbReference type="GO" id="GO:0016757">
    <property type="term" value="F:glycosyltransferase activity"/>
    <property type="evidence" value="ECO:0007669"/>
    <property type="project" value="UniProtKB-KW"/>
</dbReference>
<evidence type="ECO:0000256" key="1">
    <source>
        <dbReference type="ARBA" id="ARBA00006739"/>
    </source>
</evidence>
<dbReference type="Gene3D" id="3.90.550.10">
    <property type="entry name" value="Spore Coat Polysaccharide Biosynthesis Protein SpsA, Chain A"/>
    <property type="match status" value="1"/>
</dbReference>
<sequence>MANPAICVAMSVYNGERFLATAIESVLAQTFGDFRFLIVDDGSYDATRSILCDYQKADPRVCPIIRENRGLVASLNEMLAASDAPIIARMDADDICQPERFERQLAFLAAHPDHGVVGSWSEDIGENGEPIFRTGADHPLTHEDVLCAIEAGRHVICHPAAMYRRDVVMSVGGYHAAFRHCEDYDLWLRLASVTKLANIPERLLRYRRYDGQVSARHATEQQLGTAVAQLAWRERQAGKPDPTADLHRLPSIDQLDALFNQEGISRRVREQVALGLIYSDAAMRGDGFDLLVQHLREGGRRNGMWRTVVRLLRFGEPTRALRLAATLASAPAH</sequence>
<reference evidence="5 6" key="1">
    <citation type="submission" date="2024-07" db="EMBL/GenBank/DDBJ databases">
        <title>Novosphingobium kalidii RD2P27.</title>
        <authorList>
            <person name="Sun J.-Q."/>
        </authorList>
    </citation>
    <scope>NUCLEOTIDE SEQUENCE [LARGE SCALE GENOMIC DNA]</scope>
    <source>
        <strain evidence="5 6">RD2P27</strain>
    </source>
</reference>
<proteinExistence type="inferred from homology"/>
<evidence type="ECO:0000259" key="4">
    <source>
        <dbReference type="Pfam" id="PF00535"/>
    </source>
</evidence>
<protein>
    <submittedName>
        <fullName evidence="5">Glycosyltransferase</fullName>
        <ecNumber evidence="5">2.4.-.-</ecNumber>
    </submittedName>
</protein>
<dbReference type="InterPro" id="IPR029044">
    <property type="entry name" value="Nucleotide-diphossugar_trans"/>
</dbReference>
<evidence type="ECO:0000256" key="2">
    <source>
        <dbReference type="ARBA" id="ARBA00022676"/>
    </source>
</evidence>
<dbReference type="SUPFAM" id="SSF53448">
    <property type="entry name" value="Nucleotide-diphospho-sugar transferases"/>
    <property type="match status" value="1"/>
</dbReference>
<organism evidence="5 6">
    <name type="scientific">Novosphingobium kalidii</name>
    <dbReference type="NCBI Taxonomy" id="3230299"/>
    <lineage>
        <taxon>Bacteria</taxon>
        <taxon>Pseudomonadati</taxon>
        <taxon>Pseudomonadota</taxon>
        <taxon>Alphaproteobacteria</taxon>
        <taxon>Sphingomonadales</taxon>
        <taxon>Sphingomonadaceae</taxon>
        <taxon>Novosphingobium</taxon>
    </lineage>
</organism>
<gene>
    <name evidence="5" type="ORF">ABVV53_03190</name>
</gene>
<dbReference type="InterPro" id="IPR050834">
    <property type="entry name" value="Glycosyltransf_2"/>
</dbReference>
<keyword evidence="3 5" id="KW-0808">Transferase</keyword>
<feature type="domain" description="Glycosyltransferase 2-like" evidence="4">
    <location>
        <begin position="7"/>
        <end position="169"/>
    </location>
</feature>